<feature type="transmembrane region" description="Helical" evidence="1">
    <location>
        <begin position="20"/>
        <end position="39"/>
    </location>
</feature>
<gene>
    <name evidence="2" type="ORF">F4559_000133</name>
</gene>
<evidence type="ECO:0000313" key="2">
    <source>
        <dbReference type="EMBL" id="MBB4962774.1"/>
    </source>
</evidence>
<reference evidence="2 3" key="1">
    <citation type="submission" date="2020-08" db="EMBL/GenBank/DDBJ databases">
        <title>Sequencing the genomes of 1000 actinobacteria strains.</title>
        <authorList>
            <person name="Klenk H.-P."/>
        </authorList>
    </citation>
    <scope>NUCLEOTIDE SEQUENCE [LARGE SCALE GENOMIC DNA]</scope>
    <source>
        <strain evidence="2 3">DSM 45084</strain>
    </source>
</reference>
<keyword evidence="1" id="KW-0812">Transmembrane</keyword>
<feature type="transmembrane region" description="Helical" evidence="1">
    <location>
        <begin position="98"/>
        <end position="116"/>
    </location>
</feature>
<dbReference type="AlphaFoldDB" id="A0A7W7SXM4"/>
<organism evidence="2 3">
    <name type="scientific">Saccharothrix violaceirubra</name>
    <dbReference type="NCBI Taxonomy" id="413306"/>
    <lineage>
        <taxon>Bacteria</taxon>
        <taxon>Bacillati</taxon>
        <taxon>Actinomycetota</taxon>
        <taxon>Actinomycetes</taxon>
        <taxon>Pseudonocardiales</taxon>
        <taxon>Pseudonocardiaceae</taxon>
        <taxon>Saccharothrix</taxon>
    </lineage>
</organism>
<keyword evidence="1" id="KW-1133">Transmembrane helix</keyword>
<proteinExistence type="predicted"/>
<keyword evidence="3" id="KW-1185">Reference proteome</keyword>
<protein>
    <submittedName>
        <fullName evidence="2">Uncharacterized membrane protein YhaH (DUF805 family)</fullName>
    </submittedName>
</protein>
<accession>A0A7W7SXM4</accession>
<dbReference type="EMBL" id="JACHJS010000001">
    <property type="protein sequence ID" value="MBB4962774.1"/>
    <property type="molecule type" value="Genomic_DNA"/>
</dbReference>
<evidence type="ECO:0000313" key="3">
    <source>
        <dbReference type="Proteomes" id="UP000542674"/>
    </source>
</evidence>
<keyword evidence="1" id="KW-0472">Membrane</keyword>
<feature type="transmembrane region" description="Helical" evidence="1">
    <location>
        <begin position="122"/>
        <end position="140"/>
    </location>
</feature>
<comment type="caution">
    <text evidence="2">The sequence shown here is derived from an EMBL/GenBank/DDBJ whole genome shotgun (WGS) entry which is preliminary data.</text>
</comment>
<sequence length="154" mass="16870">MTSTEDSSPATLPVPTEVRAAYWIWIVVAVVSGASALFLPTQRAVLEQAIRESDFGRTLTPEQLDVVVTTNIVVPVVFYLLIAVLGAFFAFQARRGRNWARISLAALTVLSILYVFGNRSVIGLAVTFLAVVAVVLLFMGKPNAFYLAHKRPKF</sequence>
<dbReference type="Proteomes" id="UP000542674">
    <property type="component" value="Unassembled WGS sequence"/>
</dbReference>
<feature type="transmembrane region" description="Helical" evidence="1">
    <location>
        <begin position="72"/>
        <end position="91"/>
    </location>
</feature>
<evidence type="ECO:0000256" key="1">
    <source>
        <dbReference type="SAM" id="Phobius"/>
    </source>
</evidence>
<dbReference type="RefSeq" id="WP_184665652.1">
    <property type="nucleotide sequence ID" value="NZ_BAABAI010000042.1"/>
</dbReference>
<name>A0A7W7SXM4_9PSEU</name>